<gene>
    <name evidence="4" type="ORF">Ccel01_13500</name>
</gene>
<dbReference type="InterPro" id="IPR036388">
    <property type="entry name" value="WH-like_DNA-bd_sf"/>
</dbReference>
<evidence type="ECO:0000259" key="3">
    <source>
        <dbReference type="Pfam" id="PF01035"/>
    </source>
</evidence>
<dbReference type="Proteomes" id="UP001165168">
    <property type="component" value="Unassembled WGS sequence"/>
</dbReference>
<evidence type="ECO:0000313" key="4">
    <source>
        <dbReference type="EMBL" id="GLY56748.1"/>
    </source>
</evidence>
<feature type="region of interest" description="Disordered" evidence="2">
    <location>
        <begin position="17"/>
        <end position="38"/>
    </location>
</feature>
<name>A0AAV5P2M3_CELCE</name>
<comment type="caution">
    <text evidence="4">The sequence shown here is derived from an EMBL/GenBank/DDBJ whole genome shotgun (WGS) entry which is preliminary data.</text>
</comment>
<proteinExistence type="predicted"/>
<evidence type="ECO:0000256" key="2">
    <source>
        <dbReference type="SAM" id="MobiDB-lite"/>
    </source>
</evidence>
<dbReference type="PANTHER" id="PTHR42942">
    <property type="entry name" value="6-O-METHYLGUANINE DNA METHYLTRANSFERASE"/>
    <property type="match status" value="1"/>
</dbReference>
<protein>
    <recommendedName>
        <fullName evidence="3">Methylated-DNA-[protein]-cysteine S-methyltransferase DNA binding domain-containing protein</fullName>
    </recommendedName>
</protein>
<dbReference type="InterPro" id="IPR052520">
    <property type="entry name" value="ATL_DNA_repair"/>
</dbReference>
<dbReference type="PANTHER" id="PTHR42942:SF1">
    <property type="entry name" value="ALKYLTRANSFERASE-LIKE PROTEIN 1"/>
    <property type="match status" value="1"/>
</dbReference>
<dbReference type="InterPro" id="IPR036217">
    <property type="entry name" value="MethylDNA_cys_MeTrfase_DNAb"/>
</dbReference>
<evidence type="ECO:0000313" key="5">
    <source>
        <dbReference type="Proteomes" id="UP001165168"/>
    </source>
</evidence>
<dbReference type="Pfam" id="PF01035">
    <property type="entry name" value="DNA_binding_1"/>
    <property type="match status" value="1"/>
</dbReference>
<dbReference type="EMBL" id="BSTG01000001">
    <property type="protein sequence ID" value="GLY56748.1"/>
    <property type="molecule type" value="Genomic_DNA"/>
</dbReference>
<dbReference type="InterPro" id="IPR014048">
    <property type="entry name" value="MethylDNA_cys_MeTrfase_DNA-bd"/>
</dbReference>
<feature type="domain" description="Methylated-DNA-[protein]-cysteine S-methyltransferase DNA binding" evidence="3">
    <location>
        <begin position="47"/>
        <end position="129"/>
    </location>
</feature>
<dbReference type="SUPFAM" id="SSF46767">
    <property type="entry name" value="Methylated DNA-protein cysteine methyltransferase, C-terminal domain"/>
    <property type="match status" value="1"/>
</dbReference>
<dbReference type="AlphaFoldDB" id="A0AAV5P2M3"/>
<evidence type="ECO:0000256" key="1">
    <source>
        <dbReference type="ARBA" id="ARBA00022763"/>
    </source>
</evidence>
<accession>A0AAV5P2M3</accession>
<organism evidence="4 5">
    <name type="scientific">Cellulosimicrobium cellulans</name>
    <name type="common">Arthrobacter luteus</name>
    <dbReference type="NCBI Taxonomy" id="1710"/>
    <lineage>
        <taxon>Bacteria</taxon>
        <taxon>Bacillati</taxon>
        <taxon>Actinomycetota</taxon>
        <taxon>Actinomycetes</taxon>
        <taxon>Micrococcales</taxon>
        <taxon>Promicromonosporaceae</taxon>
        <taxon>Cellulosimicrobium</taxon>
    </lineage>
</organism>
<reference evidence="4" key="1">
    <citation type="submission" date="2023-03" db="EMBL/GenBank/DDBJ databases">
        <title>Cellulosimicrobium cellulans NBRC 103059.</title>
        <authorList>
            <person name="Ichikawa N."/>
            <person name="Sato H."/>
            <person name="Tonouchi N."/>
        </authorList>
    </citation>
    <scope>NUCLEOTIDE SEQUENCE</scope>
    <source>
        <strain evidence="4">NBRC 103059</strain>
    </source>
</reference>
<keyword evidence="1" id="KW-0227">DNA damage</keyword>
<sequence length="152" mass="16103">MPLILLSRAVLAPGHSRRLGSGAMARRTPGRGGDDRADPRALAQEYATAVLDLVRRVPPARAMTYGLVAEIVAESLGRGGPRQVGQVLAGSSGVDDDGTPVPWWRIVNAAGSPPAQHLDAALAELRAEGCPLSRDGRRVDLRRAVWFPRADG</sequence>
<dbReference type="GO" id="GO:0003824">
    <property type="term" value="F:catalytic activity"/>
    <property type="evidence" value="ECO:0007669"/>
    <property type="project" value="InterPro"/>
</dbReference>
<dbReference type="Gene3D" id="1.10.10.10">
    <property type="entry name" value="Winged helix-like DNA-binding domain superfamily/Winged helix DNA-binding domain"/>
    <property type="match status" value="1"/>
</dbReference>
<dbReference type="GO" id="GO:0006281">
    <property type="term" value="P:DNA repair"/>
    <property type="evidence" value="ECO:0007669"/>
    <property type="project" value="InterPro"/>
</dbReference>